<dbReference type="CTD" id="36380903"/>
<dbReference type="OrthoDB" id="5989849at2759"/>
<organism evidence="3">
    <name type="scientific">Strongyloides ratti</name>
    <name type="common">Parasitic roundworm</name>
    <dbReference type="NCBI Taxonomy" id="34506"/>
    <lineage>
        <taxon>Eukaryota</taxon>
        <taxon>Metazoa</taxon>
        <taxon>Ecdysozoa</taxon>
        <taxon>Nematoda</taxon>
        <taxon>Chromadorea</taxon>
        <taxon>Rhabditida</taxon>
        <taxon>Tylenchina</taxon>
        <taxon>Panagrolaimomorpha</taxon>
        <taxon>Strongyloidoidea</taxon>
        <taxon>Strongyloididae</taxon>
        <taxon>Strongyloides</taxon>
    </lineage>
</organism>
<gene>
    <name evidence="3 5 6" type="ORF">SRAE_2000318900</name>
</gene>
<name>A0A090LK61_STRRB</name>
<dbReference type="Proteomes" id="UP000035682">
    <property type="component" value="Unplaced"/>
</dbReference>
<dbReference type="GeneID" id="36380903"/>
<reference evidence="3 4" key="1">
    <citation type="submission" date="2014-09" db="EMBL/GenBank/DDBJ databases">
        <authorList>
            <person name="Martin A.A."/>
        </authorList>
    </citation>
    <scope>NUCLEOTIDE SEQUENCE</scope>
    <source>
        <strain evidence="4">ED321</strain>
        <strain evidence="3">ED321 Heterogonic</strain>
    </source>
</reference>
<sequence length="232" mass="25892">MKYYFILLLTTFFISTQLVECIIYQACCENGMCQSFESPEAMYGSTCCGDNLMNSNRQICCDDVIRERNIGTQYAERCCGNQTLTNSQTCCNNKIFNVQNGLCCGDKAFIYSPTTQCCGNILHENVNLKSTCCGSNILDGEKEQICCGEKIYNMTQYDSCCISNTLIPLYSPYNSKTHECCSTPISISSTSKCCYLKTGNTTTPTIYNSSTQCCKYPYKKIGNIVGKNCQFT</sequence>
<dbReference type="PANTHER" id="PTHR34490">
    <property type="entry name" value="PROTEIN CBG12054-RELATED"/>
    <property type="match status" value="1"/>
</dbReference>
<dbReference type="PANTHER" id="PTHR34490:SF1">
    <property type="entry name" value="GALAXIN-LIKE"/>
    <property type="match status" value="1"/>
</dbReference>
<dbReference type="WBParaSite" id="SRAE_2000318900.1">
    <property type="protein sequence ID" value="SRAE_2000318900.1"/>
    <property type="gene ID" value="WBGene00263410"/>
</dbReference>
<evidence type="ECO:0000313" key="5">
    <source>
        <dbReference type="WBParaSite" id="SRAE_2000318900.1"/>
    </source>
</evidence>
<protein>
    <recommendedName>
        <fullName evidence="2">Galaxin-like repeats domain-containing protein</fullName>
    </recommendedName>
</protein>
<evidence type="ECO:0000259" key="2">
    <source>
        <dbReference type="Pfam" id="PF24748"/>
    </source>
</evidence>
<proteinExistence type="predicted"/>
<dbReference type="InterPro" id="IPR056601">
    <property type="entry name" value="Galaxin_dom"/>
</dbReference>
<dbReference type="WormBase" id="SRAE_2000318900">
    <property type="protein sequence ID" value="SRP11502"/>
    <property type="gene ID" value="WBGene00263410"/>
</dbReference>
<feature type="signal peptide" evidence="1">
    <location>
        <begin position="1"/>
        <end position="21"/>
    </location>
</feature>
<accession>A0A090LK61</accession>
<dbReference type="RefSeq" id="XP_024507733.1">
    <property type="nucleotide sequence ID" value="XM_024654353.1"/>
</dbReference>
<dbReference type="OMA" id="NSKTHEC"/>
<keyword evidence="1" id="KW-0732">Signal</keyword>
<dbReference type="EMBL" id="LN609529">
    <property type="protein sequence ID" value="CEF68533.1"/>
    <property type="molecule type" value="Genomic_DNA"/>
</dbReference>
<feature type="chain" id="PRO_5015030984" description="Galaxin-like repeats domain-containing protein" evidence="1">
    <location>
        <begin position="22"/>
        <end position="232"/>
    </location>
</feature>
<evidence type="ECO:0000313" key="3">
    <source>
        <dbReference type="EMBL" id="CEF68533.1"/>
    </source>
</evidence>
<feature type="domain" description="Galaxin-like repeats" evidence="2">
    <location>
        <begin position="46"/>
        <end position="165"/>
    </location>
</feature>
<evidence type="ECO:0000313" key="6">
    <source>
        <dbReference type="WormBase" id="SRAE_2000318900"/>
    </source>
</evidence>
<evidence type="ECO:0000313" key="4">
    <source>
        <dbReference type="Proteomes" id="UP000035682"/>
    </source>
</evidence>
<evidence type="ECO:0000256" key="1">
    <source>
        <dbReference type="SAM" id="SignalP"/>
    </source>
</evidence>
<dbReference type="AlphaFoldDB" id="A0A090LK61"/>
<reference evidence="5" key="2">
    <citation type="submission" date="2020-12" db="UniProtKB">
        <authorList>
            <consortium name="WormBaseParasite"/>
        </authorList>
    </citation>
    <scope>IDENTIFICATION</scope>
</reference>
<dbReference type="Pfam" id="PF24748">
    <property type="entry name" value="Galaxin_repeat"/>
    <property type="match status" value="1"/>
</dbReference>
<dbReference type="InterPro" id="IPR055284">
    <property type="entry name" value="Galaxin-like"/>
</dbReference>
<dbReference type="STRING" id="34506.A0A090LK61"/>
<keyword evidence="4" id="KW-1185">Reference proteome</keyword>